<dbReference type="SMART" id="SM00175">
    <property type="entry name" value="RAB"/>
    <property type="match status" value="1"/>
</dbReference>
<dbReference type="KEGG" id="ngr:NAEGRDRAFT_75139"/>
<reference evidence="2 3" key="1">
    <citation type="journal article" date="2010" name="Cell">
        <title>The genome of Naegleria gruberi illuminates early eukaryotic versatility.</title>
        <authorList>
            <person name="Fritz-Laylin L.K."/>
            <person name="Prochnik S.E."/>
            <person name="Ginger M.L."/>
            <person name="Dacks J.B."/>
            <person name="Carpenter M.L."/>
            <person name="Field M.C."/>
            <person name="Kuo A."/>
            <person name="Paredez A."/>
            <person name="Chapman J."/>
            <person name="Pham J."/>
            <person name="Shu S."/>
            <person name="Neupane R."/>
            <person name="Cipriano M."/>
            <person name="Mancuso J."/>
            <person name="Tu H."/>
            <person name="Salamov A."/>
            <person name="Lindquist E."/>
            <person name="Shapiro H."/>
            <person name="Lucas S."/>
            <person name="Grigoriev I.V."/>
            <person name="Cande W.Z."/>
            <person name="Fulton C."/>
            <person name="Rokhsar D.S."/>
            <person name="Dawson S.C."/>
        </authorList>
    </citation>
    <scope>NUCLEOTIDE SEQUENCE [LARGE SCALE GENOMIC DNA]</scope>
    <source>
        <strain evidence="2 3">NEG-M</strain>
    </source>
</reference>
<dbReference type="VEuPathDB" id="AmoebaDB:NAEGRDRAFT_75139"/>
<dbReference type="InterPro" id="IPR027417">
    <property type="entry name" value="P-loop_NTPase"/>
</dbReference>
<dbReference type="InParanoid" id="D2W196"/>
<dbReference type="AlphaFoldDB" id="D2W196"/>
<dbReference type="GO" id="GO:0003924">
    <property type="term" value="F:GTPase activity"/>
    <property type="evidence" value="ECO:0007669"/>
    <property type="project" value="InterPro"/>
</dbReference>
<dbReference type="GO" id="GO:0005525">
    <property type="term" value="F:GTP binding"/>
    <property type="evidence" value="ECO:0007669"/>
    <property type="project" value="InterPro"/>
</dbReference>
<protein>
    <submittedName>
        <fullName evidence="2">Rab family small GTPase</fullName>
    </submittedName>
</protein>
<dbReference type="PANTHER" id="PTHR47978">
    <property type="match status" value="1"/>
</dbReference>
<dbReference type="Proteomes" id="UP000006671">
    <property type="component" value="Unassembled WGS sequence"/>
</dbReference>
<evidence type="ECO:0000313" key="3">
    <source>
        <dbReference type="Proteomes" id="UP000006671"/>
    </source>
</evidence>
<proteinExistence type="predicted"/>
<keyword evidence="1" id="KW-0547">Nucleotide-binding</keyword>
<dbReference type="Pfam" id="PF00071">
    <property type="entry name" value="Ras"/>
    <property type="match status" value="1"/>
</dbReference>
<organism evidence="3">
    <name type="scientific">Naegleria gruberi</name>
    <name type="common">Amoeba</name>
    <dbReference type="NCBI Taxonomy" id="5762"/>
    <lineage>
        <taxon>Eukaryota</taxon>
        <taxon>Discoba</taxon>
        <taxon>Heterolobosea</taxon>
        <taxon>Tetramitia</taxon>
        <taxon>Eutetramitia</taxon>
        <taxon>Vahlkampfiidae</taxon>
        <taxon>Naegleria</taxon>
    </lineage>
</organism>
<dbReference type="Gene3D" id="3.40.50.300">
    <property type="entry name" value="P-loop containing nucleotide triphosphate hydrolases"/>
    <property type="match status" value="1"/>
</dbReference>
<dbReference type="PROSITE" id="PS51419">
    <property type="entry name" value="RAB"/>
    <property type="match status" value="1"/>
</dbReference>
<name>D2W196_NAEGR</name>
<evidence type="ECO:0000313" key="2">
    <source>
        <dbReference type="EMBL" id="EFC37145.1"/>
    </source>
</evidence>
<keyword evidence="3" id="KW-1185">Reference proteome</keyword>
<accession>D2W196</accession>
<dbReference type="InterPro" id="IPR001806">
    <property type="entry name" value="Small_GTPase"/>
</dbReference>
<dbReference type="SUPFAM" id="SSF52540">
    <property type="entry name" value="P-loop containing nucleoside triphosphate hydrolases"/>
    <property type="match status" value="1"/>
</dbReference>
<dbReference type="STRING" id="5762.D2W196"/>
<dbReference type="eggNOG" id="KOG0094">
    <property type="taxonomic scope" value="Eukaryota"/>
</dbReference>
<dbReference type="EMBL" id="GG738921">
    <property type="protein sequence ID" value="EFC37145.1"/>
    <property type="molecule type" value="Genomic_DNA"/>
</dbReference>
<sequence length="347" mass="40693">MYQDAWVEVMQFLEPIDVLASLLTLNRNLYEWIRKSSCLTFDDICNYCAGDENSSRGLKISFHHQIDDHDNSMIDNVIDDYYVKLVGNTKYIIRLYLAKLAKRLGNQNPVERSEKEISKILNSYELKLLNFYRSVFFPQFKYQESGTINYFVLGDTGIGKTTFRYFICYGKKKDSYYGATGIDFLIKRFQIADEMKCEHKIFDTAGQERFFAPNMMVKRHARNDRMGFLLCFSMVHLVSFEKLDEWFSAVKEHAHPEISNYGLIVGLHPQNIRWVETPSEPQICVKDTVKKSYALGKSVFFEANCNESKQVFAPFWFIQLQCTYFNNCKEKDKDLTQVNNSWNCSIY</sequence>
<gene>
    <name evidence="2" type="ORF">NAEGRDRAFT_75139</name>
</gene>
<dbReference type="GeneID" id="8856821"/>
<dbReference type="RefSeq" id="XP_002669889.1">
    <property type="nucleotide sequence ID" value="XM_002669843.1"/>
</dbReference>
<evidence type="ECO:0000256" key="1">
    <source>
        <dbReference type="ARBA" id="ARBA00022741"/>
    </source>
</evidence>